<accession>A0A8H3QGJ3</accession>
<dbReference type="Proteomes" id="UP000615446">
    <property type="component" value="Unassembled WGS sequence"/>
</dbReference>
<gene>
    <name evidence="1" type="ORF">RCL2_000735700</name>
</gene>
<reference evidence="1" key="1">
    <citation type="submission" date="2019-10" db="EMBL/GenBank/DDBJ databases">
        <title>Conservation and host-specific expression of non-tandemly repeated heterogenous ribosome RNA gene in arbuscular mycorrhizal fungi.</title>
        <authorList>
            <person name="Maeda T."/>
            <person name="Kobayashi Y."/>
            <person name="Nakagawa T."/>
            <person name="Ezawa T."/>
            <person name="Yamaguchi K."/>
            <person name="Bino T."/>
            <person name="Nishimoto Y."/>
            <person name="Shigenobu S."/>
            <person name="Kawaguchi M."/>
        </authorList>
    </citation>
    <scope>NUCLEOTIDE SEQUENCE</scope>
    <source>
        <strain evidence="1">HR1</strain>
    </source>
</reference>
<name>A0A8H3QGJ3_9GLOM</name>
<sequence>MPPTFGEYLELGEYRESGEYLESIGSIWRILRILRIGRVSGEISGECFVIKGMLGEYCESGNWESIGRVIGDSDRH</sequence>
<protein>
    <submittedName>
        <fullName evidence="1">Uncharacterized protein</fullName>
    </submittedName>
</protein>
<evidence type="ECO:0000313" key="1">
    <source>
        <dbReference type="EMBL" id="GES80060.1"/>
    </source>
</evidence>
<comment type="caution">
    <text evidence="1">The sequence shown here is derived from an EMBL/GenBank/DDBJ whole genome shotgun (WGS) entry which is preliminary data.</text>
</comment>
<dbReference type="AlphaFoldDB" id="A0A8H3QGJ3"/>
<evidence type="ECO:0000313" key="2">
    <source>
        <dbReference type="Proteomes" id="UP000615446"/>
    </source>
</evidence>
<dbReference type="EMBL" id="BLAL01000047">
    <property type="protein sequence ID" value="GES80060.1"/>
    <property type="molecule type" value="Genomic_DNA"/>
</dbReference>
<proteinExistence type="predicted"/>
<organism evidence="1 2">
    <name type="scientific">Rhizophagus clarus</name>
    <dbReference type="NCBI Taxonomy" id="94130"/>
    <lineage>
        <taxon>Eukaryota</taxon>
        <taxon>Fungi</taxon>
        <taxon>Fungi incertae sedis</taxon>
        <taxon>Mucoromycota</taxon>
        <taxon>Glomeromycotina</taxon>
        <taxon>Glomeromycetes</taxon>
        <taxon>Glomerales</taxon>
        <taxon>Glomeraceae</taxon>
        <taxon>Rhizophagus</taxon>
    </lineage>
</organism>